<dbReference type="OrthoDB" id="2754644at2759"/>
<gene>
    <name evidence="2" type="ORF">PYCCODRAFT_1469536</name>
</gene>
<dbReference type="EMBL" id="KZ084120">
    <property type="protein sequence ID" value="OSD00199.1"/>
    <property type="molecule type" value="Genomic_DNA"/>
</dbReference>
<feature type="signal peptide" evidence="1">
    <location>
        <begin position="1"/>
        <end position="22"/>
    </location>
</feature>
<dbReference type="Proteomes" id="UP000193067">
    <property type="component" value="Unassembled WGS sequence"/>
</dbReference>
<feature type="chain" id="PRO_5013028282" evidence="1">
    <location>
        <begin position="23"/>
        <end position="93"/>
    </location>
</feature>
<name>A0A1Y2IGC6_TRAC3</name>
<proteinExistence type="predicted"/>
<keyword evidence="1" id="KW-0732">Signal</keyword>
<sequence>MHTRAIQTITLLLAASFTLVTASPAPIDTIQANVIAENRNMACSGPQGCVGANSTVADASSTSGAEQLLSDIPYNAALSIAVVGGLSVIAGVL</sequence>
<accession>A0A1Y2IGC6</accession>
<reference evidence="2 3" key="1">
    <citation type="journal article" date="2015" name="Biotechnol. Biofuels">
        <title>Enhanced degradation of softwood versus hardwood by the white-rot fungus Pycnoporus coccineus.</title>
        <authorList>
            <person name="Couturier M."/>
            <person name="Navarro D."/>
            <person name="Chevret D."/>
            <person name="Henrissat B."/>
            <person name="Piumi F."/>
            <person name="Ruiz-Duenas F.J."/>
            <person name="Martinez A.T."/>
            <person name="Grigoriev I.V."/>
            <person name="Riley R."/>
            <person name="Lipzen A."/>
            <person name="Berrin J.G."/>
            <person name="Master E.R."/>
            <person name="Rosso M.N."/>
        </authorList>
    </citation>
    <scope>NUCLEOTIDE SEQUENCE [LARGE SCALE GENOMIC DNA]</scope>
    <source>
        <strain evidence="2 3">BRFM310</strain>
    </source>
</reference>
<evidence type="ECO:0000313" key="3">
    <source>
        <dbReference type="Proteomes" id="UP000193067"/>
    </source>
</evidence>
<keyword evidence="3" id="KW-1185">Reference proteome</keyword>
<dbReference type="AlphaFoldDB" id="A0A1Y2IGC6"/>
<evidence type="ECO:0000256" key="1">
    <source>
        <dbReference type="SAM" id="SignalP"/>
    </source>
</evidence>
<evidence type="ECO:0000313" key="2">
    <source>
        <dbReference type="EMBL" id="OSD00199.1"/>
    </source>
</evidence>
<protein>
    <submittedName>
        <fullName evidence="2">Uncharacterized protein</fullName>
    </submittedName>
</protein>
<organism evidence="2 3">
    <name type="scientific">Trametes coccinea (strain BRFM310)</name>
    <name type="common">Pycnoporus coccineus</name>
    <dbReference type="NCBI Taxonomy" id="1353009"/>
    <lineage>
        <taxon>Eukaryota</taxon>
        <taxon>Fungi</taxon>
        <taxon>Dikarya</taxon>
        <taxon>Basidiomycota</taxon>
        <taxon>Agaricomycotina</taxon>
        <taxon>Agaricomycetes</taxon>
        <taxon>Polyporales</taxon>
        <taxon>Polyporaceae</taxon>
        <taxon>Trametes</taxon>
    </lineage>
</organism>